<accession>A0ABD3M9W0</accession>
<evidence type="ECO:0000313" key="3">
    <source>
        <dbReference type="Proteomes" id="UP001530293"/>
    </source>
</evidence>
<protein>
    <submittedName>
        <fullName evidence="2">Uncharacterized protein</fullName>
    </submittedName>
</protein>
<keyword evidence="3" id="KW-1185">Reference proteome</keyword>
<sequence>MPSAHTSSRNHPPQERRTFRGRGGPTDGNLPPKKTVRRRVKYQAVAVERSNKNTSTTVHDNSIDVSIDPMSDCIELQVQQLAINTINNETNDLQEEEEDDKLLLEINHLRKRIQHLILSFQTSQGLGNPSTWQSNCLLPTRKAVNEWRSIVKYYNLHDVASQYYFDDDTHDNRMGVGAVGDCDEGEMEGAPTSQLERQINQISLINKNNNAKETISGDTMDIIYSTTQEVFGLLQTSIQVGPLSGSNPGYFKRCGSEVATMALTYLSDIAENIATVDNSSLEQEDVTIGVDKNTVDGASNSCIVDGAPHSYVEGEQLLDGCGCDDDDINSCQYEDEDDDESVESDNDCILSDESKSSSESEQDDYDDDVDNDAQLTMLTSDNASSITSAKKSLLPPPSIAELRRLKTINNLQASFLFTEKQSNRFYQWMINAENASRKNRPPSKSAVKLQSLKSKKQKQKEMKMERKMKKKKKGGGG</sequence>
<evidence type="ECO:0000313" key="2">
    <source>
        <dbReference type="EMBL" id="KAL3760392.1"/>
    </source>
</evidence>
<evidence type="ECO:0000256" key="1">
    <source>
        <dbReference type="SAM" id="MobiDB-lite"/>
    </source>
</evidence>
<feature type="region of interest" description="Disordered" evidence="1">
    <location>
        <begin position="433"/>
        <end position="477"/>
    </location>
</feature>
<dbReference type="Proteomes" id="UP001530293">
    <property type="component" value="Unassembled WGS sequence"/>
</dbReference>
<feature type="region of interest" description="Disordered" evidence="1">
    <location>
        <begin position="331"/>
        <end position="369"/>
    </location>
</feature>
<name>A0ABD3M9W0_9STRA</name>
<gene>
    <name evidence="2" type="ORF">ACHAWU_006184</name>
</gene>
<feature type="compositionally biased region" description="Polar residues" evidence="1">
    <location>
        <begin position="1"/>
        <end position="11"/>
    </location>
</feature>
<reference evidence="2 3" key="1">
    <citation type="submission" date="2024-10" db="EMBL/GenBank/DDBJ databases">
        <title>Updated reference genomes for cyclostephanoid diatoms.</title>
        <authorList>
            <person name="Roberts W.R."/>
            <person name="Alverson A.J."/>
        </authorList>
    </citation>
    <scope>NUCLEOTIDE SEQUENCE [LARGE SCALE GENOMIC DNA]</scope>
    <source>
        <strain evidence="2 3">AJA232-27</strain>
    </source>
</reference>
<dbReference type="EMBL" id="JALLBG020000187">
    <property type="protein sequence ID" value="KAL3760392.1"/>
    <property type="molecule type" value="Genomic_DNA"/>
</dbReference>
<feature type="compositionally biased region" description="Acidic residues" evidence="1">
    <location>
        <begin position="331"/>
        <end position="346"/>
    </location>
</feature>
<comment type="caution">
    <text evidence="2">The sequence shown here is derived from an EMBL/GenBank/DDBJ whole genome shotgun (WGS) entry which is preliminary data.</text>
</comment>
<dbReference type="AlphaFoldDB" id="A0ABD3M9W0"/>
<feature type="compositionally biased region" description="Basic residues" evidence="1">
    <location>
        <begin position="466"/>
        <end position="477"/>
    </location>
</feature>
<feature type="compositionally biased region" description="Acidic residues" evidence="1">
    <location>
        <begin position="360"/>
        <end position="369"/>
    </location>
</feature>
<proteinExistence type="predicted"/>
<feature type="region of interest" description="Disordered" evidence="1">
    <location>
        <begin position="1"/>
        <end position="38"/>
    </location>
</feature>
<organism evidence="2 3">
    <name type="scientific">Discostella pseudostelligera</name>
    <dbReference type="NCBI Taxonomy" id="259834"/>
    <lineage>
        <taxon>Eukaryota</taxon>
        <taxon>Sar</taxon>
        <taxon>Stramenopiles</taxon>
        <taxon>Ochrophyta</taxon>
        <taxon>Bacillariophyta</taxon>
        <taxon>Coscinodiscophyceae</taxon>
        <taxon>Thalassiosirophycidae</taxon>
        <taxon>Stephanodiscales</taxon>
        <taxon>Stephanodiscaceae</taxon>
        <taxon>Discostella</taxon>
    </lineage>
</organism>